<evidence type="ECO:0000313" key="3">
    <source>
        <dbReference type="Proteomes" id="UP000696413"/>
    </source>
</evidence>
<feature type="compositionally biased region" description="Polar residues" evidence="1">
    <location>
        <begin position="169"/>
        <end position="196"/>
    </location>
</feature>
<name>A0ABS6HNQ6_MYCGD</name>
<proteinExistence type="predicted"/>
<dbReference type="RefSeq" id="WP_214395086.1">
    <property type="nucleotide sequence ID" value="NZ_JAHBOL010000012.1"/>
</dbReference>
<feature type="region of interest" description="Disordered" evidence="1">
    <location>
        <begin position="134"/>
        <end position="234"/>
    </location>
</feature>
<gene>
    <name evidence="2" type="ORF">KL859_15770</name>
</gene>
<sequence length="234" mass="25911">MPLRAYIESHRTGDFTLDPENVYPGFQQAVHPGPPNTDKFSDAPYELWYIQPFTDPRYAFGPASNFYGNEYFHILSLEPDDDGWRAYVCDGTYGVFREGERTDAYVPVNRAVDGGANPDDSAMNVWRVELTDKPDSAEPELPSAVNSPQEGPLPAPTENVFGPWRITGASPSTTWGPSNDPNSGPDTDYLQKQQQCLARMPHSAAQRQEMYASEPTSPPEAEPAVPGWPEAQSQ</sequence>
<evidence type="ECO:0000256" key="1">
    <source>
        <dbReference type="SAM" id="MobiDB-lite"/>
    </source>
</evidence>
<keyword evidence="3" id="KW-1185">Reference proteome</keyword>
<protein>
    <submittedName>
        <fullName evidence="2">Uncharacterized protein</fullName>
    </submittedName>
</protein>
<accession>A0ABS6HNQ6</accession>
<dbReference type="EMBL" id="JAHBOM010000011">
    <property type="protein sequence ID" value="MBU8824323.1"/>
    <property type="molecule type" value="Genomic_DNA"/>
</dbReference>
<comment type="caution">
    <text evidence="2">The sequence shown here is derived from an EMBL/GenBank/DDBJ whole genome shotgun (WGS) entry which is preliminary data.</text>
</comment>
<reference evidence="2 3" key="1">
    <citation type="submission" date="2021-05" db="EMBL/GenBank/DDBJ databases">
        <title>Draft Genome Sequences of Clinical Respiratory Isolates of Mycobacterium goodii Recovered in Ireland.</title>
        <authorList>
            <person name="Flanagan P.R."/>
            <person name="Mok S."/>
            <person name="Roycroft E."/>
            <person name="Rogers T.R."/>
            <person name="Fitzgibbon M."/>
        </authorList>
    </citation>
    <scope>NUCLEOTIDE SEQUENCE [LARGE SCALE GENOMIC DNA]</scope>
    <source>
        <strain evidence="2 3">14IE55</strain>
    </source>
</reference>
<evidence type="ECO:0000313" key="2">
    <source>
        <dbReference type="EMBL" id="MBU8824323.1"/>
    </source>
</evidence>
<dbReference type="Proteomes" id="UP000696413">
    <property type="component" value="Unassembled WGS sequence"/>
</dbReference>
<organism evidence="2 3">
    <name type="scientific">Mycolicibacterium goodii</name>
    <name type="common">Mycobacterium goodii</name>
    <dbReference type="NCBI Taxonomy" id="134601"/>
    <lineage>
        <taxon>Bacteria</taxon>
        <taxon>Bacillati</taxon>
        <taxon>Actinomycetota</taxon>
        <taxon>Actinomycetes</taxon>
        <taxon>Mycobacteriales</taxon>
        <taxon>Mycobacteriaceae</taxon>
        <taxon>Mycolicibacterium</taxon>
    </lineage>
</organism>